<comment type="caution">
    <text evidence="1">The sequence shown here is derived from an EMBL/GenBank/DDBJ whole genome shotgun (WGS) entry which is preliminary data.</text>
</comment>
<dbReference type="EMBL" id="BABT02000117">
    <property type="protein sequence ID" value="GAA97144.1"/>
    <property type="molecule type" value="Genomic_DNA"/>
</dbReference>
<dbReference type="PANTHER" id="PTHR28052:SF1">
    <property type="entry name" value="UPF0545 PROTEIN C22ORF39"/>
    <property type="match status" value="1"/>
</dbReference>
<name>G7E2W3_MIXOS</name>
<dbReference type="InterPro" id="IPR021475">
    <property type="entry name" value="Pants/Emi1-like"/>
</dbReference>
<evidence type="ECO:0000313" key="1">
    <source>
        <dbReference type="EMBL" id="GAA97144.1"/>
    </source>
</evidence>
<reference evidence="1 2" key="1">
    <citation type="journal article" date="2011" name="J. Gen. Appl. Microbiol.">
        <title>Draft genome sequencing of the enigmatic basidiomycete Mixia osmundae.</title>
        <authorList>
            <person name="Nishida H."/>
            <person name="Nagatsuka Y."/>
            <person name="Sugiyama J."/>
        </authorList>
    </citation>
    <scope>NUCLEOTIDE SEQUENCE [LARGE SCALE GENOMIC DNA]</scope>
    <source>
        <strain evidence="2">CBS 9802 / IAM 14324 / JCM 22182 / KY 12970</strain>
    </source>
</reference>
<dbReference type="Pfam" id="PF11326">
    <property type="entry name" value="PANTS-like"/>
    <property type="match status" value="1"/>
</dbReference>
<reference evidence="1 2" key="2">
    <citation type="journal article" date="2012" name="Open Biol.">
        <title>Characteristics of nucleosomes and linker DNA regions on the genome of the basidiomycete Mixia osmundae revealed by mono- and dinucleosome mapping.</title>
        <authorList>
            <person name="Nishida H."/>
            <person name="Kondo S."/>
            <person name="Matsumoto T."/>
            <person name="Suzuki Y."/>
            <person name="Yoshikawa H."/>
            <person name="Taylor T.D."/>
            <person name="Sugiyama J."/>
        </authorList>
    </citation>
    <scope>NUCLEOTIDE SEQUENCE [LARGE SCALE GENOMIC DNA]</scope>
    <source>
        <strain evidence="2">CBS 9802 / IAM 14324 / JCM 22182 / KY 12970</strain>
    </source>
</reference>
<dbReference type="InParanoid" id="G7E2W3"/>
<accession>G7E2W3</accession>
<dbReference type="eggNOG" id="ENOG502S419">
    <property type="taxonomic scope" value="Eukaryota"/>
</dbReference>
<dbReference type="RefSeq" id="XP_014571169.1">
    <property type="nucleotide sequence ID" value="XM_014715683.1"/>
</dbReference>
<dbReference type="HOGENOM" id="CLU_131110_1_0_1"/>
<proteinExistence type="predicted"/>
<organism evidence="1 2">
    <name type="scientific">Mixia osmundae (strain CBS 9802 / IAM 14324 / JCM 22182 / KY 12970)</name>
    <dbReference type="NCBI Taxonomy" id="764103"/>
    <lineage>
        <taxon>Eukaryota</taxon>
        <taxon>Fungi</taxon>
        <taxon>Dikarya</taxon>
        <taxon>Basidiomycota</taxon>
        <taxon>Pucciniomycotina</taxon>
        <taxon>Mixiomycetes</taxon>
        <taxon>Mixiales</taxon>
        <taxon>Mixiaceae</taxon>
        <taxon>Mixia</taxon>
    </lineage>
</organism>
<dbReference type="Proteomes" id="UP000009131">
    <property type="component" value="Unassembled WGS sequence"/>
</dbReference>
<evidence type="ECO:0008006" key="3">
    <source>
        <dbReference type="Google" id="ProtNLM"/>
    </source>
</evidence>
<dbReference type="STRING" id="764103.G7E2W3"/>
<sequence>MNQRDSAFDAALAEEMEVQRASVAMEGGMPSCMKLFDRMFSCHSVRAQVKGYYRLGGTPDCSWHYENFKFCLSVKSLPKPEREEEWIARRARWWTTRRLNGSSEDFWTTRPIQAHLQELRESSAEQ</sequence>
<dbReference type="AlphaFoldDB" id="G7E2W3"/>
<dbReference type="OrthoDB" id="2017405at2759"/>
<dbReference type="OMA" id="PGCMKLF"/>
<evidence type="ECO:0000313" key="2">
    <source>
        <dbReference type="Proteomes" id="UP000009131"/>
    </source>
</evidence>
<gene>
    <name evidence="1" type="primary">Mo03819</name>
    <name evidence="1" type="ORF">E5Q_03819</name>
</gene>
<keyword evidence="2" id="KW-1185">Reference proteome</keyword>
<protein>
    <recommendedName>
        <fullName evidence="3">Early meiotic induction protein 1</fullName>
    </recommendedName>
</protein>
<dbReference type="PANTHER" id="PTHR28052">
    <property type="entry name" value="UPF0545 PROTEIN C22ORF39"/>
    <property type="match status" value="1"/>
</dbReference>